<reference evidence="8 9" key="1">
    <citation type="submission" date="2019-09" db="EMBL/GenBank/DDBJ databases">
        <title>Bird 10,000 Genomes (B10K) Project - Family phase.</title>
        <authorList>
            <person name="Zhang G."/>
        </authorList>
    </citation>
    <scope>NUCLEOTIDE SEQUENCE [LARGE SCALE GENOMIC DNA]</scope>
    <source>
        <strain evidence="8">B10K-DU-011-38</strain>
        <tissue evidence="8">Muscle</tissue>
    </source>
</reference>
<evidence type="ECO:0000256" key="1">
    <source>
        <dbReference type="ARBA" id="ARBA00004613"/>
    </source>
</evidence>
<evidence type="ECO:0000259" key="7">
    <source>
        <dbReference type="SMART" id="SM00199"/>
    </source>
</evidence>
<dbReference type="PANTHER" id="PTHR12015">
    <property type="entry name" value="SMALL INDUCIBLE CYTOKINE A"/>
    <property type="match status" value="1"/>
</dbReference>
<evidence type="ECO:0000313" key="8">
    <source>
        <dbReference type="EMBL" id="NXQ96714.1"/>
    </source>
</evidence>
<evidence type="ECO:0000256" key="2">
    <source>
        <dbReference type="ARBA" id="ARBA00022500"/>
    </source>
</evidence>
<accession>A0A7L2HE72</accession>
<dbReference type="EMBL" id="VWYJ01010578">
    <property type="protein sequence ID" value="NXQ96714.1"/>
    <property type="molecule type" value="Genomic_DNA"/>
</dbReference>
<keyword evidence="3" id="KW-0202">Cytokine</keyword>
<dbReference type="Pfam" id="PF00048">
    <property type="entry name" value="IL8"/>
    <property type="match status" value="1"/>
</dbReference>
<dbReference type="GO" id="GO:0006954">
    <property type="term" value="P:inflammatory response"/>
    <property type="evidence" value="ECO:0007669"/>
    <property type="project" value="UniProtKB-KW"/>
</dbReference>
<dbReference type="GO" id="GO:0006955">
    <property type="term" value="P:immune response"/>
    <property type="evidence" value="ECO:0007669"/>
    <property type="project" value="InterPro"/>
</dbReference>
<keyword evidence="6" id="KW-0395">Inflammatory response</keyword>
<feature type="domain" description="Chemokine interleukin-8-like" evidence="7">
    <location>
        <begin position="5"/>
        <end position="63"/>
    </location>
</feature>
<sequence>APYTPSECCFTYIKHPVRLANLKNFYTTPKECFCPGIVFETRNRTKVCANPEVTWVERAVEWLQKRKGLHA</sequence>
<keyword evidence="5" id="KW-0732">Signal</keyword>
<dbReference type="AlphaFoldDB" id="A0A7L2HE72"/>
<dbReference type="Gene3D" id="2.40.50.40">
    <property type="match status" value="1"/>
</dbReference>
<name>A0A7L2HE72_SAGSE</name>
<evidence type="ECO:0000256" key="3">
    <source>
        <dbReference type="ARBA" id="ARBA00022514"/>
    </source>
</evidence>
<proteinExistence type="predicted"/>
<keyword evidence="2" id="KW-0145">Chemotaxis</keyword>
<evidence type="ECO:0000313" key="9">
    <source>
        <dbReference type="Proteomes" id="UP000539599"/>
    </source>
</evidence>
<organism evidence="8 9">
    <name type="scientific">Sagittarius serpentarius</name>
    <name type="common">Secretary bird</name>
    <dbReference type="NCBI Taxonomy" id="56258"/>
    <lineage>
        <taxon>Eukaryota</taxon>
        <taxon>Metazoa</taxon>
        <taxon>Chordata</taxon>
        <taxon>Craniata</taxon>
        <taxon>Vertebrata</taxon>
        <taxon>Euteleostomi</taxon>
        <taxon>Archelosauria</taxon>
        <taxon>Archosauria</taxon>
        <taxon>Dinosauria</taxon>
        <taxon>Saurischia</taxon>
        <taxon>Theropoda</taxon>
        <taxon>Coelurosauria</taxon>
        <taxon>Aves</taxon>
        <taxon>Neognathae</taxon>
        <taxon>Neoaves</taxon>
        <taxon>Telluraves</taxon>
        <taxon>Accipitrimorphae</taxon>
        <taxon>Accipitriformes</taxon>
        <taxon>Sagittariidae</taxon>
        <taxon>Sagittarius</taxon>
    </lineage>
</organism>
<dbReference type="GO" id="GO:0008009">
    <property type="term" value="F:chemokine activity"/>
    <property type="evidence" value="ECO:0007669"/>
    <property type="project" value="InterPro"/>
</dbReference>
<evidence type="ECO:0000256" key="5">
    <source>
        <dbReference type="ARBA" id="ARBA00022729"/>
    </source>
</evidence>
<dbReference type="InterPro" id="IPR039809">
    <property type="entry name" value="Chemokine_b/g/d"/>
</dbReference>
<keyword evidence="9" id="KW-1185">Reference proteome</keyword>
<dbReference type="Proteomes" id="UP000539599">
    <property type="component" value="Unassembled WGS sequence"/>
</dbReference>
<feature type="non-terminal residue" evidence="8">
    <location>
        <position position="1"/>
    </location>
</feature>
<dbReference type="CDD" id="cd00272">
    <property type="entry name" value="Chemokine_CC"/>
    <property type="match status" value="1"/>
</dbReference>
<dbReference type="InterPro" id="IPR036048">
    <property type="entry name" value="Interleukin_8-like_sf"/>
</dbReference>
<evidence type="ECO:0000256" key="6">
    <source>
        <dbReference type="ARBA" id="ARBA00023198"/>
    </source>
</evidence>
<evidence type="ECO:0000256" key="4">
    <source>
        <dbReference type="ARBA" id="ARBA00022525"/>
    </source>
</evidence>
<comment type="caution">
    <text evidence="8">The sequence shown here is derived from an EMBL/GenBank/DDBJ whole genome shotgun (WGS) entry which is preliminary data.</text>
</comment>
<feature type="non-terminal residue" evidence="8">
    <location>
        <position position="71"/>
    </location>
</feature>
<dbReference type="SUPFAM" id="SSF54117">
    <property type="entry name" value="Interleukin 8-like chemokines"/>
    <property type="match status" value="1"/>
</dbReference>
<dbReference type="InterPro" id="IPR001811">
    <property type="entry name" value="Chemokine_IL8-like_dom"/>
</dbReference>
<keyword evidence="4" id="KW-0964">Secreted</keyword>
<comment type="subcellular location">
    <subcellularLocation>
        <location evidence="1">Secreted</location>
    </subcellularLocation>
</comment>
<dbReference type="SMART" id="SM00199">
    <property type="entry name" value="SCY"/>
    <property type="match status" value="1"/>
</dbReference>
<protein>
    <submittedName>
        <fullName evidence="8">CCL14 protein</fullName>
    </submittedName>
</protein>
<gene>
    <name evidence="8" type="primary">Ccl14</name>
    <name evidence="8" type="ORF">SAGSER_R06862</name>
</gene>
<dbReference type="PANTHER" id="PTHR12015:SF111">
    <property type="entry name" value="C-C MOTIF CHEMOKINE 17"/>
    <property type="match status" value="1"/>
</dbReference>
<dbReference type="GO" id="GO:0005615">
    <property type="term" value="C:extracellular space"/>
    <property type="evidence" value="ECO:0007669"/>
    <property type="project" value="UniProtKB-KW"/>
</dbReference>